<proteinExistence type="inferred from homology"/>
<dbReference type="AlphaFoldDB" id="A0A1M5F4J9"/>
<dbReference type="SUPFAM" id="SSF88659">
    <property type="entry name" value="Sigma3 and sigma4 domains of RNA polymerase sigma factors"/>
    <property type="match status" value="1"/>
</dbReference>
<dbReference type="GO" id="GO:0003677">
    <property type="term" value="F:DNA binding"/>
    <property type="evidence" value="ECO:0007669"/>
    <property type="project" value="InterPro"/>
</dbReference>
<comment type="similarity">
    <text evidence="1">Belongs to the sigma-70 factor family. ECF subfamily.</text>
</comment>
<dbReference type="Gene3D" id="1.10.10.10">
    <property type="entry name" value="Winged helix-like DNA-binding domain superfamily/Winged helix DNA-binding domain"/>
    <property type="match status" value="1"/>
</dbReference>
<evidence type="ECO:0000313" key="8">
    <source>
        <dbReference type="Proteomes" id="UP000183988"/>
    </source>
</evidence>
<keyword evidence="4" id="KW-0804">Transcription</keyword>
<evidence type="ECO:0000256" key="2">
    <source>
        <dbReference type="ARBA" id="ARBA00023015"/>
    </source>
</evidence>
<dbReference type="Pfam" id="PF08281">
    <property type="entry name" value="Sigma70_r4_2"/>
    <property type="match status" value="1"/>
</dbReference>
<dbReference type="PANTHER" id="PTHR43133">
    <property type="entry name" value="RNA POLYMERASE ECF-TYPE SIGMA FACTO"/>
    <property type="match status" value="1"/>
</dbReference>
<dbReference type="InterPro" id="IPR014284">
    <property type="entry name" value="RNA_pol_sigma-70_dom"/>
</dbReference>
<evidence type="ECO:0000256" key="3">
    <source>
        <dbReference type="ARBA" id="ARBA00023082"/>
    </source>
</evidence>
<feature type="domain" description="RNA polymerase sigma-70 region 2" evidence="5">
    <location>
        <begin position="18"/>
        <end position="84"/>
    </location>
</feature>
<dbReference type="NCBIfam" id="TIGR02937">
    <property type="entry name" value="sigma70-ECF"/>
    <property type="match status" value="1"/>
</dbReference>
<keyword evidence="3" id="KW-0731">Sigma factor</keyword>
<dbReference type="OrthoDB" id="9794508at2"/>
<evidence type="ECO:0000259" key="6">
    <source>
        <dbReference type="Pfam" id="PF08281"/>
    </source>
</evidence>
<dbReference type="Pfam" id="PF04542">
    <property type="entry name" value="Sigma70_r2"/>
    <property type="match status" value="1"/>
</dbReference>
<dbReference type="PANTHER" id="PTHR43133:SF60">
    <property type="entry name" value="RNA POLYMERASE SIGMA FACTOR SIGV"/>
    <property type="match status" value="1"/>
</dbReference>
<dbReference type="InterPro" id="IPR007627">
    <property type="entry name" value="RNA_pol_sigma70_r2"/>
</dbReference>
<name>A0A1M5F4J9_9BACI</name>
<evidence type="ECO:0000256" key="1">
    <source>
        <dbReference type="ARBA" id="ARBA00010641"/>
    </source>
</evidence>
<dbReference type="EMBL" id="FQVW01000007">
    <property type="protein sequence ID" value="SHF86308.1"/>
    <property type="molecule type" value="Genomic_DNA"/>
</dbReference>
<evidence type="ECO:0000256" key="4">
    <source>
        <dbReference type="ARBA" id="ARBA00023163"/>
    </source>
</evidence>
<protein>
    <submittedName>
        <fullName evidence="7">RNA polymerase sigma-70 factor, ECF subfamily</fullName>
    </submittedName>
</protein>
<reference evidence="7 8" key="1">
    <citation type="submission" date="2016-11" db="EMBL/GenBank/DDBJ databases">
        <authorList>
            <person name="Jaros S."/>
            <person name="Januszkiewicz K."/>
            <person name="Wedrychowicz H."/>
        </authorList>
    </citation>
    <scope>NUCLEOTIDE SEQUENCE [LARGE SCALE GENOMIC DNA]</scope>
    <source>
        <strain evidence="7 8">IBRC-M 10683</strain>
    </source>
</reference>
<accession>A0A1M5F4J9</accession>
<dbReference type="GO" id="GO:0016987">
    <property type="term" value="F:sigma factor activity"/>
    <property type="evidence" value="ECO:0007669"/>
    <property type="project" value="UniProtKB-KW"/>
</dbReference>
<evidence type="ECO:0000313" key="7">
    <source>
        <dbReference type="EMBL" id="SHF86308.1"/>
    </source>
</evidence>
<feature type="domain" description="RNA polymerase sigma factor 70 region 4 type 2" evidence="6">
    <location>
        <begin position="118"/>
        <end position="169"/>
    </location>
</feature>
<dbReference type="GO" id="GO:0006352">
    <property type="term" value="P:DNA-templated transcription initiation"/>
    <property type="evidence" value="ECO:0007669"/>
    <property type="project" value="InterPro"/>
</dbReference>
<keyword evidence="8" id="KW-1185">Reference proteome</keyword>
<dbReference type="InterPro" id="IPR036388">
    <property type="entry name" value="WH-like_DNA-bd_sf"/>
</dbReference>
<gene>
    <name evidence="7" type="ORF">SAMN05216225_100746</name>
</gene>
<dbReference type="InterPro" id="IPR013325">
    <property type="entry name" value="RNA_pol_sigma_r2"/>
</dbReference>
<dbReference type="SUPFAM" id="SSF88946">
    <property type="entry name" value="Sigma2 domain of RNA polymerase sigma factors"/>
    <property type="match status" value="1"/>
</dbReference>
<dbReference type="Proteomes" id="UP000183988">
    <property type="component" value="Unassembled WGS sequence"/>
</dbReference>
<dbReference type="InterPro" id="IPR013324">
    <property type="entry name" value="RNA_pol_sigma_r3/r4-like"/>
</dbReference>
<keyword evidence="2" id="KW-0805">Transcription regulation</keyword>
<evidence type="ECO:0000259" key="5">
    <source>
        <dbReference type="Pfam" id="PF04542"/>
    </source>
</evidence>
<dbReference type="InterPro" id="IPR039425">
    <property type="entry name" value="RNA_pol_sigma-70-like"/>
</dbReference>
<dbReference type="CDD" id="cd06171">
    <property type="entry name" value="Sigma70_r4"/>
    <property type="match status" value="1"/>
</dbReference>
<organism evidence="7 8">
    <name type="scientific">Ornithinibacillus halophilus</name>
    <dbReference type="NCBI Taxonomy" id="930117"/>
    <lineage>
        <taxon>Bacteria</taxon>
        <taxon>Bacillati</taxon>
        <taxon>Bacillota</taxon>
        <taxon>Bacilli</taxon>
        <taxon>Bacillales</taxon>
        <taxon>Bacillaceae</taxon>
        <taxon>Ornithinibacillus</taxon>
    </lineage>
</organism>
<dbReference type="STRING" id="930117.SAMN05216225_100746"/>
<dbReference type="InterPro" id="IPR013249">
    <property type="entry name" value="RNA_pol_sigma70_r4_t2"/>
</dbReference>
<sequence length="194" mass="23021">MCLVDRLKRKEESALQELMNEYGDYLIRTAYLLLKDHQTAEEAVQDTFITAFDKIEQLDEADKLKSWLTTIVLNRCRSQMRKWSWKNIFLNFDTVERIKEDEGAPSPEEELMDLVWNQNLSHAIQKLDYKYREVITLFYFNELKIPEIASYTNSKGNTVKSRLKRGRLLLKELLMEGEEGFNEREEKIQKSARS</sequence>
<dbReference type="Gene3D" id="1.10.1740.10">
    <property type="match status" value="1"/>
</dbReference>